<evidence type="ECO:0000256" key="2">
    <source>
        <dbReference type="ARBA" id="ARBA00023002"/>
    </source>
</evidence>
<evidence type="ECO:0000313" key="5">
    <source>
        <dbReference type="Proteomes" id="UP000638188"/>
    </source>
</evidence>
<keyword evidence="2" id="KW-0560">Oxidoreductase</keyword>
<dbReference type="Gene3D" id="3.40.50.720">
    <property type="entry name" value="NAD(P)-binding Rossmann-like Domain"/>
    <property type="match status" value="1"/>
</dbReference>
<dbReference type="PRINTS" id="PR00081">
    <property type="entry name" value="GDHRDH"/>
</dbReference>
<accession>A0ABQ1PXM9</accession>
<dbReference type="Proteomes" id="UP000638188">
    <property type="component" value="Unassembled WGS sequence"/>
</dbReference>
<evidence type="ECO:0000256" key="3">
    <source>
        <dbReference type="RuleBase" id="RU000363"/>
    </source>
</evidence>
<dbReference type="PANTHER" id="PTHR44196:SF1">
    <property type="entry name" value="DEHYDROGENASE_REDUCTASE SDR FAMILY MEMBER 7B"/>
    <property type="match status" value="1"/>
</dbReference>
<dbReference type="SUPFAM" id="SSF51735">
    <property type="entry name" value="NAD(P)-binding Rossmann-fold domains"/>
    <property type="match status" value="1"/>
</dbReference>
<evidence type="ECO:0000313" key="4">
    <source>
        <dbReference type="EMBL" id="GGD06325.1"/>
    </source>
</evidence>
<dbReference type="InterPro" id="IPR036291">
    <property type="entry name" value="NAD(P)-bd_dom_sf"/>
</dbReference>
<protein>
    <recommendedName>
        <fullName evidence="6">Short-chain dehydrogenase</fullName>
    </recommendedName>
</protein>
<keyword evidence="5" id="KW-1185">Reference proteome</keyword>
<gene>
    <name evidence="4" type="ORF">GCM10007418_26710</name>
</gene>
<dbReference type="EMBL" id="BMFF01000005">
    <property type="protein sequence ID" value="GGD06325.1"/>
    <property type="molecule type" value="Genomic_DNA"/>
</dbReference>
<comment type="caution">
    <text evidence="4">The sequence shown here is derived from an EMBL/GenBank/DDBJ whole genome shotgun (WGS) entry which is preliminary data.</text>
</comment>
<evidence type="ECO:0008006" key="6">
    <source>
        <dbReference type="Google" id="ProtNLM"/>
    </source>
</evidence>
<evidence type="ECO:0000256" key="1">
    <source>
        <dbReference type="ARBA" id="ARBA00006484"/>
    </source>
</evidence>
<comment type="similarity">
    <text evidence="1 3">Belongs to the short-chain dehydrogenases/reductases (SDR) family.</text>
</comment>
<proteinExistence type="inferred from homology"/>
<sequence length="282" mass="30362">MLFIKMLAAPTRAAAGFWVALTTGALAMLIAQFSLAEQAPTSPQYHDKVAIVTGSSYGLGHELALLGAEKGMKLVLADIRPDQSETLAEQIRAKGGQAIVVEVDLADAKQRPDVIEAAMDEFGRIDYLFNNAGYSYLATLEQMDSVEAHRLFEVNYWAYADLAQRVIPIMRKQGGGTIVNVSSILGMRAAPANLGHYAATKHALHGLFQSVAQEVQGDNISVFLAAPGGMKTKISQHSTGPMADPENDRAANWEDPAIAAKDIFENMQGEAVIFNPGYVGRQ</sequence>
<name>A0ABQ1PXM9_9GAMM</name>
<dbReference type="PRINTS" id="PR00080">
    <property type="entry name" value="SDRFAMILY"/>
</dbReference>
<dbReference type="Pfam" id="PF00106">
    <property type="entry name" value="adh_short"/>
    <property type="match status" value="1"/>
</dbReference>
<dbReference type="InterPro" id="IPR002347">
    <property type="entry name" value="SDR_fam"/>
</dbReference>
<dbReference type="PROSITE" id="PS00061">
    <property type="entry name" value="ADH_SHORT"/>
    <property type="match status" value="1"/>
</dbReference>
<dbReference type="PANTHER" id="PTHR44196">
    <property type="entry name" value="DEHYDROGENASE/REDUCTASE SDR FAMILY MEMBER 7B"/>
    <property type="match status" value="1"/>
</dbReference>
<reference evidence="5" key="1">
    <citation type="journal article" date="2019" name="Int. J. Syst. Evol. Microbiol.">
        <title>The Global Catalogue of Microorganisms (GCM) 10K type strain sequencing project: providing services to taxonomists for standard genome sequencing and annotation.</title>
        <authorList>
            <consortium name="The Broad Institute Genomics Platform"/>
            <consortium name="The Broad Institute Genome Sequencing Center for Infectious Disease"/>
            <person name="Wu L."/>
            <person name="Ma J."/>
        </authorList>
    </citation>
    <scope>NUCLEOTIDE SEQUENCE [LARGE SCALE GENOMIC DNA]</scope>
    <source>
        <strain evidence="5">CGMCC 1.12482</strain>
    </source>
</reference>
<dbReference type="InterPro" id="IPR020904">
    <property type="entry name" value="Sc_DH/Rdtase_CS"/>
</dbReference>
<organism evidence="4 5">
    <name type="scientific">Halopseudomonas salina</name>
    <dbReference type="NCBI Taxonomy" id="1323744"/>
    <lineage>
        <taxon>Bacteria</taxon>
        <taxon>Pseudomonadati</taxon>
        <taxon>Pseudomonadota</taxon>
        <taxon>Gammaproteobacteria</taxon>
        <taxon>Pseudomonadales</taxon>
        <taxon>Pseudomonadaceae</taxon>
        <taxon>Halopseudomonas</taxon>
    </lineage>
</organism>